<dbReference type="Pfam" id="PF00361">
    <property type="entry name" value="Proton_antipo_M"/>
    <property type="match status" value="1"/>
</dbReference>
<feature type="transmembrane region" description="Helical" evidence="17">
    <location>
        <begin position="56"/>
        <end position="75"/>
    </location>
</feature>
<evidence type="ECO:0000256" key="7">
    <source>
        <dbReference type="ARBA" id="ARBA00022660"/>
    </source>
</evidence>
<keyword evidence="8 17" id="KW-0812">Transmembrane</keyword>
<evidence type="ECO:0000313" key="20">
    <source>
        <dbReference type="EMBL" id="QXG19488.1"/>
    </source>
</evidence>
<dbReference type="GO" id="GO:0031966">
    <property type="term" value="C:mitochondrial membrane"/>
    <property type="evidence" value="ECO:0007669"/>
    <property type="project" value="UniProtKB-SubCell"/>
</dbReference>
<dbReference type="PRINTS" id="PR01437">
    <property type="entry name" value="NUOXDRDTASE4"/>
</dbReference>
<keyword evidence="9" id="KW-1278">Translocase</keyword>
<gene>
    <name evidence="20" type="primary">ND4</name>
</gene>
<comment type="function">
    <text evidence="17">Core subunit of the mitochondrial membrane respiratory chain NADH dehydrogenase (Complex I) which catalyzes electron transfer from NADH through the respiratory chain, using ubiquinone as an electron acceptor. Essential for the catalytic activity and assembly of complex I.</text>
</comment>
<evidence type="ECO:0000256" key="17">
    <source>
        <dbReference type="RuleBase" id="RU003297"/>
    </source>
</evidence>
<protein>
    <recommendedName>
        <fullName evidence="5 17">NADH-ubiquinone oxidoreductase chain 4</fullName>
        <ecNumber evidence="4 17">7.1.1.2</ecNumber>
    </recommendedName>
</protein>
<feature type="transmembrane region" description="Helical" evidence="17">
    <location>
        <begin position="110"/>
        <end position="132"/>
    </location>
</feature>
<feature type="transmembrane region" description="Helical" evidence="17">
    <location>
        <begin position="216"/>
        <end position="235"/>
    </location>
</feature>
<evidence type="ECO:0000256" key="4">
    <source>
        <dbReference type="ARBA" id="ARBA00012944"/>
    </source>
</evidence>
<evidence type="ECO:0000256" key="3">
    <source>
        <dbReference type="ARBA" id="ARBA00009025"/>
    </source>
</evidence>
<keyword evidence="13 17" id="KW-0830">Ubiquinone</keyword>
<keyword evidence="15 17" id="KW-0472">Membrane</keyword>
<dbReference type="InterPro" id="IPR003918">
    <property type="entry name" value="NADH_UbQ_OxRdtase"/>
</dbReference>
<dbReference type="AlphaFoldDB" id="A0A8F4TKP6"/>
<proteinExistence type="inferred from homology"/>
<keyword evidence="14 17" id="KW-0496">Mitochondrion</keyword>
<geneLocation type="mitochondrion" evidence="20"/>
<evidence type="ECO:0000256" key="9">
    <source>
        <dbReference type="ARBA" id="ARBA00022967"/>
    </source>
</evidence>
<reference evidence="20" key="1">
    <citation type="submission" date="2019-03" db="EMBL/GenBank/DDBJ databases">
        <title>Characterization of fifty-two mitochondrial genomes for the family Drosophilidae (Insecta: Diptera) and their phylogenetic implications.</title>
        <authorList>
            <person name="Qian Z.-Q."/>
            <person name="Liu L."/>
        </authorList>
    </citation>
    <scope>NUCLEOTIDE SEQUENCE</scope>
</reference>
<dbReference type="InterPro" id="IPR001750">
    <property type="entry name" value="ND/Mrp_TM"/>
</dbReference>
<dbReference type="EMBL" id="MK659838">
    <property type="protein sequence ID" value="QXG19488.1"/>
    <property type="molecule type" value="Genomic_DNA"/>
</dbReference>
<accession>A0A8F4TKP6</accession>
<evidence type="ECO:0000259" key="18">
    <source>
        <dbReference type="Pfam" id="PF00361"/>
    </source>
</evidence>
<comment type="subcellular location">
    <subcellularLocation>
        <location evidence="2 17">Mitochondrion membrane</location>
        <topology evidence="2 17">Multi-pass membrane protein</topology>
    </subcellularLocation>
</comment>
<feature type="transmembrane region" description="Helical" evidence="17">
    <location>
        <begin position="376"/>
        <end position="399"/>
    </location>
</feature>
<dbReference type="InterPro" id="IPR000260">
    <property type="entry name" value="NADH4_N"/>
</dbReference>
<evidence type="ECO:0000256" key="2">
    <source>
        <dbReference type="ARBA" id="ARBA00004225"/>
    </source>
</evidence>
<evidence type="ECO:0000256" key="8">
    <source>
        <dbReference type="ARBA" id="ARBA00022692"/>
    </source>
</evidence>
<comment type="similarity">
    <text evidence="3 17">Belongs to the complex I subunit 4 family.</text>
</comment>
<feature type="transmembrane region" description="Helical" evidence="17">
    <location>
        <begin position="335"/>
        <end position="356"/>
    </location>
</feature>
<evidence type="ECO:0000256" key="15">
    <source>
        <dbReference type="ARBA" id="ARBA00023136"/>
    </source>
</evidence>
<feature type="domain" description="NADH:ubiquinone oxidoreductase chain 4 N-terminal" evidence="19">
    <location>
        <begin position="1"/>
        <end position="103"/>
    </location>
</feature>
<dbReference type="PANTHER" id="PTHR43507">
    <property type="entry name" value="NADH-UBIQUINONE OXIDOREDUCTASE CHAIN 4"/>
    <property type="match status" value="1"/>
</dbReference>
<keyword evidence="7 17" id="KW-0679">Respiratory chain</keyword>
<dbReference type="GO" id="GO:0008137">
    <property type="term" value="F:NADH dehydrogenase (ubiquinone) activity"/>
    <property type="evidence" value="ECO:0007669"/>
    <property type="project" value="UniProtKB-UniRule"/>
</dbReference>
<feature type="transmembrane region" description="Helical" evidence="17">
    <location>
        <begin position="301"/>
        <end position="323"/>
    </location>
</feature>
<evidence type="ECO:0000256" key="12">
    <source>
        <dbReference type="ARBA" id="ARBA00023027"/>
    </source>
</evidence>
<dbReference type="GO" id="GO:0015990">
    <property type="term" value="P:electron transport coupled proton transport"/>
    <property type="evidence" value="ECO:0007669"/>
    <property type="project" value="TreeGrafter"/>
</dbReference>
<keyword evidence="10 17" id="KW-0249">Electron transport</keyword>
<dbReference type="GO" id="GO:0003954">
    <property type="term" value="F:NADH dehydrogenase activity"/>
    <property type="evidence" value="ECO:0007669"/>
    <property type="project" value="TreeGrafter"/>
</dbReference>
<sequence length="446" mass="50882">MLKLVFFLLFLSPLCFINNMYWMVQILLFFMSFIFLLMNSFSNYFSMVSYYLGCDMLSYGLILLSLWICSLMLLASESVNKYNNYSNLFLLNIVVLLLLLVLTFSSMSLFMFYLFFESSLIPTLFLILGWGYQPERLQAGIYLLFYTLLVSLPMLIGIFYLMNKMGTMNFYLMNNFMFNYDLLYFCLMCAFLVKMPMFLVHLWLPKAHVEAPVSGSMILAGIMLKLGGYGMLRVISLLQLMNLKFGFIWVSISLVGGVLVSLVCLRQTDLKALIAYSSVAHMGIVLAGLLTMSYWGLCGSYSLMIAHGLCSSGLFCLANVSYERLGSRSLLINKGMLNFMPAMALWWFLLSSANMAAPPTLNLLGEISLLNSIVSWSWVSMIMLSLLSFFSAAYTLYLYSFSQHGKIFSGVYSFSGGKIREYLLMMLHWLPLNLLIMKSDMCLLWL</sequence>
<feature type="transmembrane region" description="Helical" evidence="17">
    <location>
        <begin position="139"/>
        <end position="162"/>
    </location>
</feature>
<feature type="transmembrane region" description="Helical" evidence="17">
    <location>
        <begin position="7"/>
        <end position="36"/>
    </location>
</feature>
<comment type="catalytic activity">
    <reaction evidence="16 17">
        <text>a ubiquinone + NADH + 5 H(+)(in) = a ubiquinol + NAD(+) + 4 H(+)(out)</text>
        <dbReference type="Rhea" id="RHEA:29091"/>
        <dbReference type="Rhea" id="RHEA-COMP:9565"/>
        <dbReference type="Rhea" id="RHEA-COMP:9566"/>
        <dbReference type="ChEBI" id="CHEBI:15378"/>
        <dbReference type="ChEBI" id="CHEBI:16389"/>
        <dbReference type="ChEBI" id="CHEBI:17976"/>
        <dbReference type="ChEBI" id="CHEBI:57540"/>
        <dbReference type="ChEBI" id="CHEBI:57945"/>
        <dbReference type="EC" id="7.1.1.2"/>
    </reaction>
</comment>
<evidence type="ECO:0000256" key="11">
    <source>
        <dbReference type="ARBA" id="ARBA00022989"/>
    </source>
</evidence>
<feature type="domain" description="NADH:quinone oxidoreductase/Mrp antiporter transmembrane" evidence="18">
    <location>
        <begin position="106"/>
        <end position="390"/>
    </location>
</feature>
<keyword evidence="11 17" id="KW-1133">Transmembrane helix</keyword>
<name>A0A8F4TKP6_DROPL</name>
<comment type="function">
    <text evidence="1">Core subunit of the mitochondrial membrane respiratory chain NADH dehydrogenase (Complex I) that is believed to belong to the minimal assembly required for catalysis. Complex I functions in the transfer of electrons from NADH to the respiratory chain. The immediate electron acceptor for the enzyme is believed to be ubiquinone.</text>
</comment>
<evidence type="ECO:0000256" key="1">
    <source>
        <dbReference type="ARBA" id="ARBA00003257"/>
    </source>
</evidence>
<organism evidence="20">
    <name type="scientific">Drosophila planitibia</name>
    <name type="common">Fruit fly</name>
    <dbReference type="NCBI Taxonomy" id="7236"/>
    <lineage>
        <taxon>Eukaryota</taxon>
        <taxon>Metazoa</taxon>
        <taxon>Ecdysozoa</taxon>
        <taxon>Arthropoda</taxon>
        <taxon>Hexapoda</taxon>
        <taxon>Insecta</taxon>
        <taxon>Pterygota</taxon>
        <taxon>Neoptera</taxon>
        <taxon>Endopterygota</taxon>
        <taxon>Diptera</taxon>
        <taxon>Brachycera</taxon>
        <taxon>Muscomorpha</taxon>
        <taxon>Ephydroidea</taxon>
        <taxon>Drosophilidae</taxon>
        <taxon>Drosophila</taxon>
        <taxon>Hawaiian Drosophila</taxon>
    </lineage>
</organism>
<keyword evidence="12 17" id="KW-0520">NAD</keyword>
<evidence type="ECO:0000256" key="5">
    <source>
        <dbReference type="ARBA" id="ARBA00021006"/>
    </source>
</evidence>
<dbReference type="EC" id="7.1.1.2" evidence="4 17"/>
<dbReference type="GO" id="GO:0048039">
    <property type="term" value="F:ubiquinone binding"/>
    <property type="evidence" value="ECO:0007669"/>
    <property type="project" value="TreeGrafter"/>
</dbReference>
<evidence type="ECO:0000256" key="6">
    <source>
        <dbReference type="ARBA" id="ARBA00022448"/>
    </source>
</evidence>
<evidence type="ECO:0000256" key="14">
    <source>
        <dbReference type="ARBA" id="ARBA00023128"/>
    </source>
</evidence>
<dbReference type="Pfam" id="PF01059">
    <property type="entry name" value="Oxidored_q5_N"/>
    <property type="match status" value="1"/>
</dbReference>
<keyword evidence="6 17" id="KW-0813">Transport</keyword>
<evidence type="ECO:0000256" key="16">
    <source>
        <dbReference type="ARBA" id="ARBA00049551"/>
    </source>
</evidence>
<dbReference type="PANTHER" id="PTHR43507:SF20">
    <property type="entry name" value="NADH-UBIQUINONE OXIDOREDUCTASE CHAIN 4"/>
    <property type="match status" value="1"/>
</dbReference>
<feature type="transmembrane region" description="Helical" evidence="17">
    <location>
        <begin position="247"/>
        <end position="265"/>
    </location>
</feature>
<feature type="transmembrane region" description="Helical" evidence="17">
    <location>
        <begin position="272"/>
        <end position="295"/>
    </location>
</feature>
<feature type="transmembrane region" description="Helical" evidence="17">
    <location>
        <begin position="87"/>
        <end position="104"/>
    </location>
</feature>
<evidence type="ECO:0000256" key="10">
    <source>
        <dbReference type="ARBA" id="ARBA00022982"/>
    </source>
</evidence>
<evidence type="ECO:0000259" key="19">
    <source>
        <dbReference type="Pfam" id="PF01059"/>
    </source>
</evidence>
<dbReference type="GO" id="GO:0042773">
    <property type="term" value="P:ATP synthesis coupled electron transport"/>
    <property type="evidence" value="ECO:0007669"/>
    <property type="project" value="InterPro"/>
</dbReference>
<feature type="transmembrane region" description="Helical" evidence="17">
    <location>
        <begin position="182"/>
        <end position="204"/>
    </location>
</feature>
<evidence type="ECO:0000256" key="13">
    <source>
        <dbReference type="ARBA" id="ARBA00023075"/>
    </source>
</evidence>